<organism evidence="1 2">
    <name type="scientific">Marinobacterium aestuarii</name>
    <dbReference type="NCBI Taxonomy" id="1821621"/>
    <lineage>
        <taxon>Bacteria</taxon>
        <taxon>Pseudomonadati</taxon>
        <taxon>Pseudomonadota</taxon>
        <taxon>Gammaproteobacteria</taxon>
        <taxon>Oceanospirillales</taxon>
        <taxon>Oceanospirillaceae</taxon>
        <taxon>Marinobacterium</taxon>
    </lineage>
</organism>
<protein>
    <submittedName>
        <fullName evidence="1">Uncharacterized protein</fullName>
    </submittedName>
</protein>
<dbReference type="AlphaFoldDB" id="A0A1A9EY04"/>
<dbReference type="EMBL" id="CP015839">
    <property type="protein sequence ID" value="ANG63024.1"/>
    <property type="molecule type" value="Genomic_DNA"/>
</dbReference>
<dbReference type="KEGG" id="mars:A8C75_11440"/>
<evidence type="ECO:0000313" key="1">
    <source>
        <dbReference type="EMBL" id="ANG63024.1"/>
    </source>
</evidence>
<gene>
    <name evidence="1" type="ORF">A8C75_11440</name>
</gene>
<sequence length="140" mass="15536">MMQPLSPALARTTPRIALHAAARNTPSTPSDIIGRKKTNTSPCAGALLFHCAWLSCALVAGCSSTPIVAQRDEVFVHIRLVDAIDERPDALGLANCNNGVCYIQILRDRYPDCITHEVRHGFEANWHEHRETTDYCLVQR</sequence>
<proteinExistence type="predicted"/>
<name>A0A1A9EY04_9GAMM</name>
<reference evidence="1 2" key="2">
    <citation type="journal article" date="2018" name="Int. J. Syst. Evol. Microbiol.">
        <title>Marinobacterium aestuarii sp. nov., a benzene-degrading marine bacterium isolated from estuary sediment.</title>
        <authorList>
            <person name="Bae S.S."/>
            <person name="Jung J."/>
            <person name="Chung D."/>
            <person name="Baek K."/>
        </authorList>
    </citation>
    <scope>NUCLEOTIDE SEQUENCE [LARGE SCALE GENOMIC DNA]</scope>
    <source>
        <strain evidence="1 2">ST58-10</strain>
    </source>
</reference>
<reference evidence="2" key="1">
    <citation type="submission" date="2016-05" db="EMBL/GenBank/DDBJ databases">
        <authorList>
            <person name="Baek K."/>
            <person name="Yang S.-J."/>
        </authorList>
    </citation>
    <scope>NUCLEOTIDE SEQUENCE [LARGE SCALE GENOMIC DNA]</scope>
    <source>
        <strain evidence="2">ST58-10</strain>
    </source>
</reference>
<dbReference type="RefSeq" id="WP_067382184.1">
    <property type="nucleotide sequence ID" value="NZ_CP015839.1"/>
</dbReference>
<dbReference type="Proteomes" id="UP000078070">
    <property type="component" value="Chromosome"/>
</dbReference>
<dbReference type="OrthoDB" id="7043235at2"/>
<keyword evidence="2" id="KW-1185">Reference proteome</keyword>
<accession>A0A1A9EY04</accession>
<evidence type="ECO:0000313" key="2">
    <source>
        <dbReference type="Proteomes" id="UP000078070"/>
    </source>
</evidence>